<dbReference type="NCBIfam" id="TIGR03605">
    <property type="entry name" value="antibiot_sagB"/>
    <property type="match status" value="1"/>
</dbReference>
<reference evidence="2 3" key="1">
    <citation type="submission" date="2020-08" db="EMBL/GenBank/DDBJ databases">
        <title>Genomic Encyclopedia of Type Strains, Phase III (KMG-III): the genomes of soil and plant-associated and newly described type strains.</title>
        <authorList>
            <person name="Whitman W."/>
        </authorList>
    </citation>
    <scope>NUCLEOTIDE SEQUENCE [LARGE SCALE GENOMIC DNA]</scope>
    <source>
        <strain evidence="2 3">CECT 4462</strain>
    </source>
</reference>
<organism evidence="2 3">
    <name type="scientific">Azomonas macrocytogenes</name>
    <name type="common">Azotobacter macrocytogenes</name>
    <dbReference type="NCBI Taxonomy" id="69962"/>
    <lineage>
        <taxon>Bacteria</taxon>
        <taxon>Pseudomonadati</taxon>
        <taxon>Pseudomonadota</taxon>
        <taxon>Gammaproteobacteria</taxon>
        <taxon>Pseudomonadales</taxon>
        <taxon>Pseudomonadaceae</taxon>
        <taxon>Azomonas</taxon>
    </lineage>
</organism>
<accession>A0A839T5S6</accession>
<dbReference type="GO" id="GO:0016491">
    <property type="term" value="F:oxidoreductase activity"/>
    <property type="evidence" value="ECO:0007669"/>
    <property type="project" value="InterPro"/>
</dbReference>
<gene>
    <name evidence="2" type="ORF">FHR87_001428</name>
</gene>
<dbReference type="CDD" id="cd02142">
    <property type="entry name" value="McbC_SagB-like_oxidoreductase"/>
    <property type="match status" value="1"/>
</dbReference>
<protein>
    <submittedName>
        <fullName evidence="2">SagB-type dehydrogenase family enzyme</fullName>
    </submittedName>
</protein>
<dbReference type="PANTHER" id="PTHR42741:SF3">
    <property type="entry name" value="NITROREDUCTASE FAMILY PROTEIN"/>
    <property type="match status" value="1"/>
</dbReference>
<dbReference type="InterPro" id="IPR029479">
    <property type="entry name" value="Nitroreductase"/>
</dbReference>
<sequence>MPSQTPRASHALEVVRDYHQRTKHRFEGYARGPETLDWDEQPAPFRHFEPAPQIKLPLISTFSPESLPGQALQRPFTALGRLQPALAPSLESIAVLLQLSLGLTAWKRFGPDRWAVRANPSSGNLHPTEAYLVIGGIAGLTDGLYHYRPEEHALELRAEHEGEAGEPRLGILLTSVMWREAWKYGERSFRYCQLDTGHAAGALRYAAAVLGWHLQEQAQVDSVTLARLAGVDRLEEFPARRAQETEIEEAEILLAAGFGNAAPPSFDPARLQTLAERAQWHGTASPIDQHPMYRWPVIAEIAAATRRNGGEFQPGGLPSVEPDVSRSIGTASQTTAHELLTNRRSAQRFDHDYVMTHAQFAAIVSRLQPSNALPWDVFGEPPRAALVFFVSRVEGLAPGLYLLPRSTRSADSLRPRLDQRFACEPVAGIDALLKLTEMDAQALKRMVRSLHCHQDIAATACFALGMLFDFETALQQSPANYRSLYREAGLIGQVLYLEAEAHGLRGTGIGCFFDDPVHALLGLQDGAWQTLYHFTVGLPITDPRIESAPAYTDLTTT</sequence>
<dbReference type="RefSeq" id="WP_183166000.1">
    <property type="nucleotide sequence ID" value="NZ_JACHXI010000005.1"/>
</dbReference>
<dbReference type="Proteomes" id="UP000549250">
    <property type="component" value="Unassembled WGS sequence"/>
</dbReference>
<dbReference type="Pfam" id="PF00881">
    <property type="entry name" value="Nitroreductase"/>
    <property type="match status" value="1"/>
</dbReference>
<dbReference type="InterPro" id="IPR020051">
    <property type="entry name" value="SagB-type_dehydrogenase"/>
</dbReference>
<comment type="caution">
    <text evidence="2">The sequence shown here is derived from an EMBL/GenBank/DDBJ whole genome shotgun (WGS) entry which is preliminary data.</text>
</comment>
<evidence type="ECO:0000259" key="1">
    <source>
        <dbReference type="Pfam" id="PF00881"/>
    </source>
</evidence>
<proteinExistence type="predicted"/>
<evidence type="ECO:0000313" key="3">
    <source>
        <dbReference type="Proteomes" id="UP000549250"/>
    </source>
</evidence>
<name>A0A839T5S6_AZOMA</name>
<evidence type="ECO:0000313" key="2">
    <source>
        <dbReference type="EMBL" id="MBB3103033.1"/>
    </source>
</evidence>
<dbReference type="Gene3D" id="3.40.109.10">
    <property type="entry name" value="NADH Oxidase"/>
    <property type="match status" value="2"/>
</dbReference>
<feature type="domain" description="Nitroreductase" evidence="1">
    <location>
        <begin position="341"/>
        <end position="537"/>
    </location>
</feature>
<dbReference type="AlphaFoldDB" id="A0A839T5S6"/>
<dbReference type="InterPro" id="IPR000415">
    <property type="entry name" value="Nitroreductase-like"/>
</dbReference>
<dbReference type="PANTHER" id="PTHR42741">
    <property type="entry name" value="NITROREDUCTASE FAMILY PROTEIN"/>
    <property type="match status" value="1"/>
</dbReference>
<dbReference type="EMBL" id="JACHXI010000005">
    <property type="protein sequence ID" value="MBB3103033.1"/>
    <property type="molecule type" value="Genomic_DNA"/>
</dbReference>
<keyword evidence="3" id="KW-1185">Reference proteome</keyword>
<dbReference type="SUPFAM" id="SSF55469">
    <property type="entry name" value="FMN-dependent nitroreductase-like"/>
    <property type="match status" value="2"/>
</dbReference>